<gene>
    <name evidence="1" type="ORF">Tci_510222</name>
</gene>
<organism evidence="1">
    <name type="scientific">Tanacetum cinerariifolium</name>
    <name type="common">Dalmatian daisy</name>
    <name type="synonym">Chrysanthemum cinerariifolium</name>
    <dbReference type="NCBI Taxonomy" id="118510"/>
    <lineage>
        <taxon>Eukaryota</taxon>
        <taxon>Viridiplantae</taxon>
        <taxon>Streptophyta</taxon>
        <taxon>Embryophyta</taxon>
        <taxon>Tracheophyta</taxon>
        <taxon>Spermatophyta</taxon>
        <taxon>Magnoliopsida</taxon>
        <taxon>eudicotyledons</taxon>
        <taxon>Gunneridae</taxon>
        <taxon>Pentapetalae</taxon>
        <taxon>asterids</taxon>
        <taxon>campanulids</taxon>
        <taxon>Asterales</taxon>
        <taxon>Asteraceae</taxon>
        <taxon>Asteroideae</taxon>
        <taxon>Anthemideae</taxon>
        <taxon>Anthemidinae</taxon>
        <taxon>Tanacetum</taxon>
    </lineage>
</organism>
<name>A0A699IBT2_TANCI</name>
<evidence type="ECO:0000313" key="1">
    <source>
        <dbReference type="EMBL" id="GEZ38249.1"/>
    </source>
</evidence>
<accession>A0A699IBT2</accession>
<proteinExistence type="predicted"/>
<protein>
    <submittedName>
        <fullName evidence="1">Uncharacterized protein</fullName>
    </submittedName>
</protein>
<dbReference type="AlphaFoldDB" id="A0A699IBT2"/>
<sequence length="120" mass="13867">MPEQAGVGEFSPPYYISQLRDSLIISGSFGFGNFRIIYAWALEFEDGIILSCNLLFTIPHPAPKENDYGCKFFYGKRNESVYYSVLRDLHRLQVIPQKLHHLIAIPQEVQHHKTISQELQ</sequence>
<dbReference type="EMBL" id="BKCJ010272244">
    <property type="protein sequence ID" value="GEZ38249.1"/>
    <property type="molecule type" value="Genomic_DNA"/>
</dbReference>
<reference evidence="1" key="1">
    <citation type="journal article" date="2019" name="Sci. Rep.">
        <title>Draft genome of Tanacetum cinerariifolium, the natural source of mosquito coil.</title>
        <authorList>
            <person name="Yamashiro T."/>
            <person name="Shiraishi A."/>
            <person name="Satake H."/>
            <person name="Nakayama K."/>
        </authorList>
    </citation>
    <scope>NUCLEOTIDE SEQUENCE</scope>
</reference>
<comment type="caution">
    <text evidence="1">The sequence shown here is derived from an EMBL/GenBank/DDBJ whole genome shotgun (WGS) entry which is preliminary data.</text>
</comment>